<dbReference type="CDD" id="cd00082">
    <property type="entry name" value="HisKA"/>
    <property type="match status" value="1"/>
</dbReference>
<comment type="catalytic activity">
    <reaction evidence="1">
        <text>ATP + protein L-histidine = ADP + protein N-phospho-L-histidine.</text>
        <dbReference type="EC" id="2.7.13.3"/>
    </reaction>
</comment>
<dbReference type="InterPro" id="IPR036097">
    <property type="entry name" value="HisK_dim/P_sf"/>
</dbReference>
<evidence type="ECO:0000259" key="7">
    <source>
        <dbReference type="PROSITE" id="PS50109"/>
    </source>
</evidence>
<dbReference type="PROSITE" id="PS50109">
    <property type="entry name" value="HIS_KIN"/>
    <property type="match status" value="1"/>
</dbReference>
<dbReference type="NCBIfam" id="TIGR00229">
    <property type="entry name" value="sensory_box"/>
    <property type="match status" value="4"/>
</dbReference>
<dbReference type="PROSITE" id="PS50112">
    <property type="entry name" value="PAS"/>
    <property type="match status" value="3"/>
</dbReference>
<gene>
    <name evidence="10" type="ORF">J0X25_16605</name>
</gene>
<dbReference type="Gene3D" id="3.30.450.40">
    <property type="match status" value="1"/>
</dbReference>
<dbReference type="Pfam" id="PF08447">
    <property type="entry name" value="PAS_3"/>
    <property type="match status" value="1"/>
</dbReference>
<dbReference type="CDD" id="cd00130">
    <property type="entry name" value="PAS"/>
    <property type="match status" value="2"/>
</dbReference>
<dbReference type="KEGG" id="hakz:J0X25_16605"/>
<feature type="domain" description="PAS" evidence="8">
    <location>
        <begin position="185"/>
        <end position="255"/>
    </location>
</feature>
<reference evidence="10 11" key="1">
    <citation type="submission" date="2021-03" db="EMBL/GenBank/DDBJ databases">
        <title>Haloterrigena longa sp. nov. and Haloterrigena limicola sp. nov., extremely halophilic archaea isolated from a salt lake.</title>
        <authorList>
            <person name="Henglin C."/>
        </authorList>
    </citation>
    <scope>NUCLEOTIDE SEQUENCE [LARGE SCALE GENOMIC DNA]</scope>
    <source>
        <strain evidence="10 11">KZCA68</strain>
    </source>
</reference>
<dbReference type="Pfam" id="PF08448">
    <property type="entry name" value="PAS_4"/>
    <property type="match status" value="3"/>
</dbReference>
<evidence type="ECO:0000313" key="11">
    <source>
        <dbReference type="Proteomes" id="UP000663203"/>
    </source>
</evidence>
<dbReference type="InterPro" id="IPR000014">
    <property type="entry name" value="PAS"/>
</dbReference>
<dbReference type="Proteomes" id="UP000663203">
    <property type="component" value="Chromosome"/>
</dbReference>
<keyword evidence="11" id="KW-1185">Reference proteome</keyword>
<dbReference type="InterPro" id="IPR003018">
    <property type="entry name" value="GAF"/>
</dbReference>
<dbReference type="InterPro" id="IPR052162">
    <property type="entry name" value="Sensor_kinase/Photoreceptor"/>
</dbReference>
<feature type="domain" description="PAS" evidence="8">
    <location>
        <begin position="548"/>
        <end position="619"/>
    </location>
</feature>
<feature type="domain" description="PAC" evidence="9">
    <location>
        <begin position="370"/>
        <end position="422"/>
    </location>
</feature>
<evidence type="ECO:0000256" key="6">
    <source>
        <dbReference type="SAM" id="Coils"/>
    </source>
</evidence>
<name>A0A8A2VF54_9EURY</name>
<dbReference type="SMART" id="SM00387">
    <property type="entry name" value="HATPase_c"/>
    <property type="match status" value="1"/>
</dbReference>
<feature type="domain" description="Histidine kinase" evidence="7">
    <location>
        <begin position="679"/>
        <end position="892"/>
    </location>
</feature>
<dbReference type="InterPro" id="IPR000700">
    <property type="entry name" value="PAS-assoc_C"/>
</dbReference>
<dbReference type="Gene3D" id="3.30.565.10">
    <property type="entry name" value="Histidine kinase-like ATPase, C-terminal domain"/>
    <property type="match status" value="1"/>
</dbReference>
<dbReference type="Pfam" id="PF00512">
    <property type="entry name" value="HisKA"/>
    <property type="match status" value="1"/>
</dbReference>
<evidence type="ECO:0000256" key="2">
    <source>
        <dbReference type="ARBA" id="ARBA00012438"/>
    </source>
</evidence>
<dbReference type="RefSeq" id="WP_207288590.1">
    <property type="nucleotide sequence ID" value="NZ_CP071462.1"/>
</dbReference>
<dbReference type="SMART" id="SM00388">
    <property type="entry name" value="HisKA"/>
    <property type="match status" value="1"/>
</dbReference>
<dbReference type="SMART" id="SM00086">
    <property type="entry name" value="PAC"/>
    <property type="match status" value="2"/>
</dbReference>
<dbReference type="SUPFAM" id="SSF55781">
    <property type="entry name" value="GAF domain-like"/>
    <property type="match status" value="1"/>
</dbReference>
<evidence type="ECO:0000259" key="8">
    <source>
        <dbReference type="PROSITE" id="PS50112"/>
    </source>
</evidence>
<dbReference type="InterPro" id="IPR013656">
    <property type="entry name" value="PAS_4"/>
</dbReference>
<dbReference type="Gene3D" id="1.10.287.130">
    <property type="match status" value="1"/>
</dbReference>
<feature type="coiled-coil region" evidence="6">
    <location>
        <begin position="531"/>
        <end position="558"/>
    </location>
</feature>
<proteinExistence type="predicted"/>
<dbReference type="PROSITE" id="PS50113">
    <property type="entry name" value="PAC"/>
    <property type="match status" value="3"/>
</dbReference>
<dbReference type="SUPFAM" id="SSF47384">
    <property type="entry name" value="Homodimeric domain of signal transducing histidine kinase"/>
    <property type="match status" value="1"/>
</dbReference>
<keyword evidence="3" id="KW-0597">Phosphoprotein</keyword>
<dbReference type="SUPFAM" id="SSF55874">
    <property type="entry name" value="ATPase domain of HSP90 chaperone/DNA topoisomerase II/histidine kinase"/>
    <property type="match status" value="1"/>
</dbReference>
<feature type="domain" description="PAS" evidence="8">
    <location>
        <begin position="423"/>
        <end position="496"/>
    </location>
</feature>
<evidence type="ECO:0000256" key="4">
    <source>
        <dbReference type="ARBA" id="ARBA00022679"/>
    </source>
</evidence>
<dbReference type="SMART" id="SM00065">
    <property type="entry name" value="GAF"/>
    <property type="match status" value="1"/>
</dbReference>
<dbReference type="InterPro" id="IPR029016">
    <property type="entry name" value="GAF-like_dom_sf"/>
</dbReference>
<dbReference type="GeneID" id="63188960"/>
<evidence type="ECO:0000313" key="10">
    <source>
        <dbReference type="EMBL" id="QSW98982.1"/>
    </source>
</evidence>
<organism evidence="10 11">
    <name type="scientific">Haloterrigena alkaliphila</name>
    <dbReference type="NCBI Taxonomy" id="2816475"/>
    <lineage>
        <taxon>Archaea</taxon>
        <taxon>Methanobacteriati</taxon>
        <taxon>Methanobacteriota</taxon>
        <taxon>Stenosarchaea group</taxon>
        <taxon>Halobacteria</taxon>
        <taxon>Halobacteriales</taxon>
        <taxon>Natrialbaceae</taxon>
        <taxon>Haloterrigena</taxon>
    </lineage>
</organism>
<dbReference type="InterPro" id="IPR004358">
    <property type="entry name" value="Sig_transdc_His_kin-like_C"/>
</dbReference>
<protein>
    <recommendedName>
        <fullName evidence="2">histidine kinase</fullName>
        <ecNumber evidence="2">2.7.13.3</ecNumber>
    </recommendedName>
</protein>
<evidence type="ECO:0000259" key="9">
    <source>
        <dbReference type="PROSITE" id="PS50113"/>
    </source>
</evidence>
<dbReference type="AlphaFoldDB" id="A0A8A2VF54"/>
<dbReference type="PRINTS" id="PR00344">
    <property type="entry name" value="BCTRLSENSOR"/>
</dbReference>
<dbReference type="GO" id="GO:0000155">
    <property type="term" value="F:phosphorelay sensor kinase activity"/>
    <property type="evidence" value="ECO:0007669"/>
    <property type="project" value="InterPro"/>
</dbReference>
<evidence type="ECO:0000256" key="1">
    <source>
        <dbReference type="ARBA" id="ARBA00000085"/>
    </source>
</evidence>
<dbReference type="PANTHER" id="PTHR43304:SF1">
    <property type="entry name" value="PAC DOMAIN-CONTAINING PROTEIN"/>
    <property type="match status" value="1"/>
</dbReference>
<dbReference type="InterPro" id="IPR003661">
    <property type="entry name" value="HisK_dim/P_dom"/>
</dbReference>
<dbReference type="Pfam" id="PF01590">
    <property type="entry name" value="GAF"/>
    <property type="match status" value="1"/>
</dbReference>
<feature type="domain" description="PAC" evidence="9">
    <location>
        <begin position="606"/>
        <end position="668"/>
    </location>
</feature>
<dbReference type="Gene3D" id="3.30.450.20">
    <property type="entry name" value="PAS domain"/>
    <property type="match status" value="4"/>
</dbReference>
<dbReference type="PANTHER" id="PTHR43304">
    <property type="entry name" value="PHYTOCHROME-LIKE PROTEIN CPH1"/>
    <property type="match status" value="1"/>
</dbReference>
<dbReference type="InterPro" id="IPR003594">
    <property type="entry name" value="HATPase_dom"/>
</dbReference>
<dbReference type="InterPro" id="IPR013655">
    <property type="entry name" value="PAS_fold_3"/>
</dbReference>
<keyword evidence="6" id="KW-0175">Coiled coil</keyword>
<dbReference type="Pfam" id="PF02518">
    <property type="entry name" value="HATPase_c"/>
    <property type="match status" value="1"/>
</dbReference>
<accession>A0A8A2VF54</accession>
<evidence type="ECO:0000256" key="5">
    <source>
        <dbReference type="ARBA" id="ARBA00022777"/>
    </source>
</evidence>
<dbReference type="InterPro" id="IPR005467">
    <property type="entry name" value="His_kinase_dom"/>
</dbReference>
<dbReference type="InterPro" id="IPR036890">
    <property type="entry name" value="HATPase_C_sf"/>
</dbReference>
<feature type="domain" description="PAC" evidence="9">
    <location>
        <begin position="497"/>
        <end position="547"/>
    </location>
</feature>
<dbReference type="SUPFAM" id="SSF55785">
    <property type="entry name" value="PYP-like sensor domain (PAS domain)"/>
    <property type="match status" value="4"/>
</dbReference>
<dbReference type="InterPro" id="IPR035965">
    <property type="entry name" value="PAS-like_dom_sf"/>
</dbReference>
<dbReference type="EC" id="2.7.13.3" evidence="2"/>
<dbReference type="FunFam" id="3.30.565.10:FF:000006">
    <property type="entry name" value="Sensor histidine kinase WalK"/>
    <property type="match status" value="1"/>
</dbReference>
<evidence type="ECO:0000256" key="3">
    <source>
        <dbReference type="ARBA" id="ARBA00022553"/>
    </source>
</evidence>
<keyword evidence="5" id="KW-0418">Kinase</keyword>
<dbReference type="EMBL" id="CP071462">
    <property type="protein sequence ID" value="QSW98982.1"/>
    <property type="molecule type" value="Genomic_DNA"/>
</dbReference>
<dbReference type="SMART" id="SM00091">
    <property type="entry name" value="PAS"/>
    <property type="match status" value="3"/>
</dbReference>
<dbReference type="InterPro" id="IPR001610">
    <property type="entry name" value="PAC"/>
</dbReference>
<sequence length="893" mass="100947">MTKAPPADADSTVHTRIRQQEVVAELGQQALETGDLEQLMRDAASAIAETLETEYAHVLELCPGGEAVVLRHGVGWPDDLVGSATVPTGPDSQAGYTLHSERPVIVDDLRTEDRFSSPELLTDRDVVSGISVVVGSTEDPWGVLGTHTTERRTFTKHDANFVQSVANVLAAALEEARTKRKLRERESELEETFDRITDAFIGLDQDWDITYINNRGAELLDPEDQGLVGENFWDPFEPALGTTFEEEYRKTMATQEPTSFEEYYPPLGIWFEVHAYPSESGLSIYFRDVTERKEREQKLEESERRYRTLAEHFPNGIVTMFDEDLRYTLAAGQGFDEFPISSADAEGEAVEEVWPEHVADALRPAFRAALDGEQRVVEAEYVGREWVVHVVPLTDDQGTVFGGMTIAQDITERKEREQALEESEAKFRMLAENLEEMVWISDPETRAILYINPAYETIVGRDRESLYDDPTSFLDAVHPEDQPRMNDIYAEIPTSEFDEEYRIVRPDGEVRWLHGRTVPVRNGGLERIVGIAEDITERKEHERALEESERRYRTLVENFPNGAVGLFDEDLRYTVVGGELLAELGLTSDERVGTTVADVYPDEIVDEVEPHFEAALEGAANSFEVQYHDRDLFAHTVPVRNADDEIYAGMLVVQDVTERREYQRKLEASNERLEQFAYAASHDLQEPLRMVSSYLSLIDHRYGDDLDADGEEFLEYAVDGADRMREMIDGLLAYSRVDTQGDPLEPVELDAVIDDALENLQVMVEEHDAEIAVENLPRVEADESQLRQVFQNLVSNAIEYSGDEPPRIRVEAERSGRKQLISVHDEGIGIDPEDQDRVFEVFQRLHSREEHAGAGIGLALCQRIVERHGGRIWVDSEPGEGTTFSFTLPTATE</sequence>
<keyword evidence="4" id="KW-0808">Transferase</keyword>